<feature type="compositionally biased region" description="Polar residues" evidence="1">
    <location>
        <begin position="94"/>
        <end position="106"/>
    </location>
</feature>
<dbReference type="Proteomes" id="UP001634394">
    <property type="component" value="Unassembled WGS sequence"/>
</dbReference>
<feature type="region of interest" description="Disordered" evidence="1">
    <location>
        <begin position="221"/>
        <end position="261"/>
    </location>
</feature>
<feature type="compositionally biased region" description="Polar residues" evidence="1">
    <location>
        <begin position="221"/>
        <end position="239"/>
    </location>
</feature>
<organism evidence="2 3">
    <name type="scientific">Sinanodonta woodiana</name>
    <name type="common">Chinese pond mussel</name>
    <name type="synonym">Anodonta woodiana</name>
    <dbReference type="NCBI Taxonomy" id="1069815"/>
    <lineage>
        <taxon>Eukaryota</taxon>
        <taxon>Metazoa</taxon>
        <taxon>Spiralia</taxon>
        <taxon>Lophotrochozoa</taxon>
        <taxon>Mollusca</taxon>
        <taxon>Bivalvia</taxon>
        <taxon>Autobranchia</taxon>
        <taxon>Heteroconchia</taxon>
        <taxon>Palaeoheterodonta</taxon>
        <taxon>Unionida</taxon>
        <taxon>Unionoidea</taxon>
        <taxon>Unionidae</taxon>
        <taxon>Unioninae</taxon>
        <taxon>Sinanodonta</taxon>
    </lineage>
</organism>
<feature type="region of interest" description="Disordered" evidence="1">
    <location>
        <begin position="154"/>
        <end position="185"/>
    </location>
</feature>
<dbReference type="AlphaFoldDB" id="A0ABD3X5H2"/>
<sequence length="319" mass="35150">MKARAATLQPGDRVLVKIVAFDGKHKISDRWETNAYIVESQPNPDIPVYTVRPEGGEGSKRTLHRNLLLPIGALPFHSEYHERKKEKQAFKSATPKTRNSPMNNNCKETDSDQDENNHISLYFPSDTEMIGISGGSDMADTEDMSVRTRVDDDLAGGNFITDSSSEGLAVDDNSSSHDEGNPSVGEEFVSATSVDDNNQSVHTAEQSGSVSPEHTVTSIDNSFEVSSHTRVESPSNITTDRLKTENSSLPVPAPRRSSRVPKTQTWMTSGDYVMSQVVNEPKWLTKVRILQSLHMNGDFKNMPDTVSNAIISIMVDTPK</sequence>
<evidence type="ECO:0000256" key="1">
    <source>
        <dbReference type="SAM" id="MobiDB-lite"/>
    </source>
</evidence>
<proteinExistence type="predicted"/>
<evidence type="ECO:0000313" key="2">
    <source>
        <dbReference type="EMBL" id="KAL3880120.1"/>
    </source>
</evidence>
<keyword evidence="3" id="KW-1185">Reference proteome</keyword>
<comment type="caution">
    <text evidence="2">The sequence shown here is derived from an EMBL/GenBank/DDBJ whole genome shotgun (WGS) entry which is preliminary data.</text>
</comment>
<reference evidence="2 3" key="1">
    <citation type="submission" date="2024-11" db="EMBL/GenBank/DDBJ databases">
        <title>Chromosome-level genome assembly of the freshwater bivalve Anodonta woodiana.</title>
        <authorList>
            <person name="Chen X."/>
        </authorList>
    </citation>
    <scope>NUCLEOTIDE SEQUENCE [LARGE SCALE GENOMIC DNA]</scope>
    <source>
        <strain evidence="2">MN2024</strain>
        <tissue evidence="2">Gills</tissue>
    </source>
</reference>
<evidence type="ECO:0000313" key="3">
    <source>
        <dbReference type="Proteomes" id="UP001634394"/>
    </source>
</evidence>
<name>A0ABD3X5H2_SINWO</name>
<protein>
    <submittedName>
        <fullName evidence="2">Uncharacterized protein</fullName>
    </submittedName>
</protein>
<feature type="region of interest" description="Disordered" evidence="1">
    <location>
        <begin position="84"/>
        <end position="116"/>
    </location>
</feature>
<accession>A0ABD3X5H2</accession>
<gene>
    <name evidence="2" type="ORF">ACJMK2_032389</name>
</gene>
<dbReference type="EMBL" id="JBJQND010000004">
    <property type="protein sequence ID" value="KAL3880120.1"/>
    <property type="molecule type" value="Genomic_DNA"/>
</dbReference>